<feature type="domain" description="YdhG-like" evidence="1">
    <location>
        <begin position="51"/>
        <end position="141"/>
    </location>
</feature>
<sequence length="153" mass="16035">MRACHPGLGAHGARGRRWLSAADASTGVGTMAEQGTVAGYLLDLEPADAEVIGHVYAVAREVVPSAEEGVSYGMPALIYRGKPLLSVMRAKKHVGLYPYSSTVVAAVADAVTEVPGTSTDKGTIRFQPTVPLPDAVVRQIVVARRDQIDGVTP</sequence>
<evidence type="ECO:0000259" key="1">
    <source>
        <dbReference type="Pfam" id="PF08818"/>
    </source>
</evidence>
<accession>A0A512PEG1</accession>
<dbReference type="EMBL" id="BKAL01000007">
    <property type="protein sequence ID" value="GEP69594.1"/>
    <property type="molecule type" value="Genomic_DNA"/>
</dbReference>
<dbReference type="Gene3D" id="3.90.1150.200">
    <property type="match status" value="1"/>
</dbReference>
<name>A0A512PEG1_9CELL</name>
<dbReference type="AlphaFoldDB" id="A0A512PEG1"/>
<proteinExistence type="predicted"/>
<dbReference type="Pfam" id="PF08818">
    <property type="entry name" value="DUF1801"/>
    <property type="match status" value="1"/>
</dbReference>
<evidence type="ECO:0000313" key="2">
    <source>
        <dbReference type="EMBL" id="GEP69594.1"/>
    </source>
</evidence>
<dbReference type="SUPFAM" id="SSF159888">
    <property type="entry name" value="YdhG-like"/>
    <property type="match status" value="1"/>
</dbReference>
<protein>
    <recommendedName>
        <fullName evidence="1">YdhG-like domain-containing protein</fullName>
    </recommendedName>
</protein>
<gene>
    <name evidence="2" type="ORF">CSO01_23090</name>
</gene>
<evidence type="ECO:0000313" key="3">
    <source>
        <dbReference type="Proteomes" id="UP000321798"/>
    </source>
</evidence>
<comment type="caution">
    <text evidence="2">The sequence shown here is derived from an EMBL/GenBank/DDBJ whole genome shotgun (WGS) entry which is preliminary data.</text>
</comment>
<organism evidence="2 3">
    <name type="scientific">Cellulomonas soli</name>
    <dbReference type="NCBI Taxonomy" id="931535"/>
    <lineage>
        <taxon>Bacteria</taxon>
        <taxon>Bacillati</taxon>
        <taxon>Actinomycetota</taxon>
        <taxon>Actinomycetes</taxon>
        <taxon>Micrococcales</taxon>
        <taxon>Cellulomonadaceae</taxon>
        <taxon>Cellulomonas</taxon>
    </lineage>
</organism>
<keyword evidence="3" id="KW-1185">Reference proteome</keyword>
<dbReference type="Proteomes" id="UP000321798">
    <property type="component" value="Unassembled WGS sequence"/>
</dbReference>
<reference evidence="2 3" key="1">
    <citation type="submission" date="2019-07" db="EMBL/GenBank/DDBJ databases">
        <title>Whole genome shotgun sequence of Cellulomonas soli NBRC 109434.</title>
        <authorList>
            <person name="Hosoyama A."/>
            <person name="Uohara A."/>
            <person name="Ohji S."/>
            <person name="Ichikawa N."/>
        </authorList>
    </citation>
    <scope>NUCLEOTIDE SEQUENCE [LARGE SCALE GENOMIC DNA]</scope>
    <source>
        <strain evidence="2 3">NBRC 109434</strain>
    </source>
</reference>
<dbReference type="InterPro" id="IPR014922">
    <property type="entry name" value="YdhG-like"/>
</dbReference>